<dbReference type="GeneID" id="41039179"/>
<dbReference type="AlphaFoldDB" id="A0A513X011"/>
<keyword evidence="1" id="KW-0496">Mitochondrion</keyword>
<dbReference type="EMBL" id="MN018834">
    <property type="protein sequence ID" value="QDH07271.1"/>
    <property type="molecule type" value="Genomic_DNA"/>
</dbReference>
<organism evidence="1">
    <name type="scientific">Austropuccinia psidii</name>
    <dbReference type="NCBI Taxonomy" id="181123"/>
    <lineage>
        <taxon>Eukaryota</taxon>
        <taxon>Fungi</taxon>
        <taxon>Dikarya</taxon>
        <taxon>Basidiomycota</taxon>
        <taxon>Pucciniomycotina</taxon>
        <taxon>Pucciniomycetes</taxon>
        <taxon>Pucciniales</taxon>
        <taxon>Sphaerophragmiaceae</taxon>
        <taxon>Austropuccinia</taxon>
    </lineage>
</organism>
<sequence length="174" mass="19893">MLVAYSTRFTLRYPPLHPSPPPPIHIQLISADSYTLITSINLFRQPYDLHAFIKHNSYKYNTYLHKLYWSSFTRCRLTPPVYDINVYHPPYNSKKQGHISVITLSLSVTFFCLASIEFKGLKHIQYLGQNSVTYILPVRGLSSINIGTEVVCLLTGLAPPHSGPWPITFILEDK</sequence>
<proteinExistence type="predicted"/>
<geneLocation type="mitochondrion" evidence="1"/>
<protein>
    <submittedName>
        <fullName evidence="1">Uncharacterized protein</fullName>
    </submittedName>
</protein>
<evidence type="ECO:0000313" key="1">
    <source>
        <dbReference type="EMBL" id="QDH07271.1"/>
    </source>
</evidence>
<gene>
    <name evidence="1" type="primary">orf174</name>
</gene>
<name>A0A513X011_9BASI</name>
<dbReference type="RefSeq" id="YP_009681222.1">
    <property type="nucleotide sequence ID" value="NC_044121.1"/>
</dbReference>
<reference evidence="1" key="1">
    <citation type="journal article" date="2019" name="Fungal Genet. Biol.">
        <title>The unrevealing high variability on non conserved core of Austropuccinia psidii and other rust mitochondrial genomes.</title>
        <authorList>
            <person name="de Almeida J.R."/>
            <person name="Riano Pachon D.M."/>
            <person name="Franceschine L.M."/>
            <person name="Batista dos Santos I."/>
            <person name="da Silva Lopes M."/>
            <person name="Avelino de Andrade P."/>
            <person name="de Barros Monteiro-Vitorello C."/>
            <person name="Labate C.A."/>
            <person name="Quecine M.C."/>
        </authorList>
    </citation>
    <scope>NUCLEOTIDE SEQUENCE</scope>
    <source>
        <strain evidence="1">MF-1</strain>
    </source>
</reference>
<accession>A0A513X011</accession>